<keyword evidence="2 4" id="KW-0479">Metal-binding</keyword>
<evidence type="ECO:0000256" key="3">
    <source>
        <dbReference type="ARBA" id="ARBA00023004"/>
    </source>
</evidence>
<feature type="binding site" evidence="4">
    <location>
        <position position="680"/>
    </location>
    <ligand>
        <name>Fe cation</name>
        <dbReference type="ChEBI" id="CHEBI:24875"/>
        <note>catalytic</note>
    </ligand>
</feature>
<name>A0A448ZM38_9STRA</name>
<comment type="cofactor">
    <cofactor evidence="4">
        <name>Fe(2+)</name>
        <dbReference type="ChEBI" id="CHEBI:29033"/>
    </cofactor>
    <text evidence="4">Binds 1 Fe(2+) ion per subunit.</text>
</comment>
<protein>
    <recommendedName>
        <fullName evidence="7">Carotenoid oxygenase</fullName>
    </recommendedName>
</protein>
<feature type="binding site" evidence="4">
    <location>
        <position position="477"/>
    </location>
    <ligand>
        <name>Fe cation</name>
        <dbReference type="ChEBI" id="CHEBI:24875"/>
        <note>catalytic</note>
    </ligand>
</feature>
<evidence type="ECO:0000256" key="1">
    <source>
        <dbReference type="ARBA" id="ARBA00006787"/>
    </source>
</evidence>
<keyword evidence="6" id="KW-1185">Reference proteome</keyword>
<sequence length="695" mass="75999">MKEVMNRSAYFLAASVFLSSARTHAFQGQKSLFTTSHQKPSPNPKKQRILQQPLFSTVENDTSTPTSTTEATPDADLDKRFWEIGPTLNNPNQPPLSSELLEALENGTHPTEDQSDLGRGVFLTRDWRKAWHTYQSPPDFPSLIDPKTGYAEYKIDENTMIEGTIPEDLVGCLYRNGPGKFGVGGERVQHALDADGLVIQVTFPPRDEAGNRNFKFLSRFVETDQMKAEEEKKAFLYRGTFGTGPTGYAEPPRKGLNEDPWEVPLLSKIAGNVFKTDIKNSANTQVISFGGKVLALFEAGLPHRLDPNTLKNMGEDTLGGVLKKGTPVKLGPSVPEEFTPDFIGGSAHTAHPNICPNTGNLVGWHWSQLPAEKSLEATITEWSPDDFSPVASKTFVLKNCELAPHDMALTKHCVILKVNSLKMNSAKFLSGIEGPAASLEMDGRSNVVVHVMPRPTNAAEKQFEPYVVEVPACFSIHFSHAYEDETTGYIRMFFSGWPPSDEKDFLGAWGGFAPEFNRIPKTCLWELVIDPVTKKCVKHGIAPGAANACAEHPLVHPNFATKRAKYVYAAGSNVVGDSSAPCGFVKINVEEGDEETLPEGTKNEAIDAWWFGTRASAGEPLIVPKEGGDPNDETSAYLLGMVYDAVIDKTGVAIFDLQRELKEGPVATLWLKSAIPHGLHGCFAKDATGSSSVFC</sequence>
<feature type="binding site" evidence="4">
    <location>
        <position position="405"/>
    </location>
    <ligand>
        <name>Fe cation</name>
        <dbReference type="ChEBI" id="CHEBI:24875"/>
        <note>catalytic</note>
    </ligand>
</feature>
<dbReference type="PANTHER" id="PTHR10543:SF138">
    <property type="entry name" value="CAROTENOID OXYGENASE"/>
    <property type="match status" value="1"/>
</dbReference>
<dbReference type="PANTHER" id="PTHR10543">
    <property type="entry name" value="BETA-CAROTENE DIOXYGENASE"/>
    <property type="match status" value="1"/>
</dbReference>
<dbReference type="GO" id="GO:0016121">
    <property type="term" value="P:carotene catabolic process"/>
    <property type="evidence" value="ECO:0007669"/>
    <property type="project" value="TreeGrafter"/>
</dbReference>
<evidence type="ECO:0000256" key="2">
    <source>
        <dbReference type="ARBA" id="ARBA00022723"/>
    </source>
</evidence>
<accession>A0A448ZM38</accession>
<dbReference type="GO" id="GO:0046872">
    <property type="term" value="F:metal ion binding"/>
    <property type="evidence" value="ECO:0007669"/>
    <property type="project" value="UniProtKB-KW"/>
</dbReference>
<keyword evidence="3 4" id="KW-0408">Iron</keyword>
<evidence type="ECO:0000256" key="4">
    <source>
        <dbReference type="PIRSR" id="PIRSR604294-1"/>
    </source>
</evidence>
<gene>
    <name evidence="5" type="ORF">PSNMU_V1.4_AUG-EV-PASAV3_0101160</name>
</gene>
<reference evidence="5 6" key="1">
    <citation type="submission" date="2019-01" db="EMBL/GenBank/DDBJ databases">
        <authorList>
            <person name="Ferrante I. M."/>
        </authorList>
    </citation>
    <scope>NUCLEOTIDE SEQUENCE [LARGE SCALE GENOMIC DNA]</scope>
    <source>
        <strain evidence="5 6">B856</strain>
    </source>
</reference>
<evidence type="ECO:0000313" key="5">
    <source>
        <dbReference type="EMBL" id="VEU43109.1"/>
    </source>
</evidence>
<dbReference type="InterPro" id="IPR004294">
    <property type="entry name" value="Carotenoid_Oase"/>
</dbReference>
<comment type="similarity">
    <text evidence="1">Belongs to the carotenoid oxygenase family.</text>
</comment>
<dbReference type="AlphaFoldDB" id="A0A448ZM38"/>
<evidence type="ECO:0008006" key="7">
    <source>
        <dbReference type="Google" id="ProtNLM"/>
    </source>
</evidence>
<evidence type="ECO:0000313" key="6">
    <source>
        <dbReference type="Proteomes" id="UP000291116"/>
    </source>
</evidence>
<feature type="binding site" evidence="4">
    <location>
        <position position="351"/>
    </location>
    <ligand>
        <name>Fe cation</name>
        <dbReference type="ChEBI" id="CHEBI:24875"/>
        <note>catalytic</note>
    </ligand>
</feature>
<dbReference type="OrthoDB" id="37757at2759"/>
<dbReference type="GO" id="GO:0010436">
    <property type="term" value="F:carotenoid dioxygenase activity"/>
    <property type="evidence" value="ECO:0007669"/>
    <property type="project" value="TreeGrafter"/>
</dbReference>
<dbReference type="Proteomes" id="UP000291116">
    <property type="component" value="Unassembled WGS sequence"/>
</dbReference>
<dbReference type="EMBL" id="CAACVS010000516">
    <property type="protein sequence ID" value="VEU43109.1"/>
    <property type="molecule type" value="Genomic_DNA"/>
</dbReference>
<dbReference type="Pfam" id="PF03055">
    <property type="entry name" value="RPE65"/>
    <property type="match status" value="1"/>
</dbReference>
<proteinExistence type="inferred from homology"/>
<organism evidence="5 6">
    <name type="scientific">Pseudo-nitzschia multistriata</name>
    <dbReference type="NCBI Taxonomy" id="183589"/>
    <lineage>
        <taxon>Eukaryota</taxon>
        <taxon>Sar</taxon>
        <taxon>Stramenopiles</taxon>
        <taxon>Ochrophyta</taxon>
        <taxon>Bacillariophyta</taxon>
        <taxon>Bacillariophyceae</taxon>
        <taxon>Bacillariophycidae</taxon>
        <taxon>Bacillariales</taxon>
        <taxon>Bacillariaceae</taxon>
        <taxon>Pseudo-nitzschia</taxon>
    </lineage>
</organism>